<feature type="compositionally biased region" description="Low complexity" evidence="2">
    <location>
        <begin position="1"/>
        <end position="19"/>
    </location>
</feature>
<feature type="compositionally biased region" description="Polar residues" evidence="2">
    <location>
        <begin position="20"/>
        <end position="51"/>
    </location>
</feature>
<evidence type="ECO:0000256" key="2">
    <source>
        <dbReference type="SAM" id="MobiDB-lite"/>
    </source>
</evidence>
<feature type="region of interest" description="Disordered" evidence="2">
    <location>
        <begin position="203"/>
        <end position="251"/>
    </location>
</feature>
<feature type="region of interest" description="Disordered" evidence="2">
    <location>
        <begin position="167"/>
        <end position="189"/>
    </location>
</feature>
<feature type="region of interest" description="Disordered" evidence="2">
    <location>
        <begin position="654"/>
        <end position="687"/>
    </location>
</feature>
<keyword evidence="1" id="KW-0175">Coiled coil</keyword>
<dbReference type="Proteomes" id="UP000024533">
    <property type="component" value="Unassembled WGS sequence"/>
</dbReference>
<dbReference type="PANTHER" id="PTHR38120:SF1">
    <property type="entry name" value="M PROTEIN, SEROTYPE 2.1"/>
    <property type="match status" value="1"/>
</dbReference>
<keyword evidence="4" id="KW-1185">Reference proteome</keyword>
<feature type="coiled-coil region" evidence="1">
    <location>
        <begin position="254"/>
        <end position="306"/>
    </location>
</feature>
<feature type="compositionally biased region" description="Low complexity" evidence="2">
    <location>
        <begin position="530"/>
        <end position="550"/>
    </location>
</feature>
<dbReference type="OMA" id="METIYEA"/>
<feature type="compositionally biased region" description="Low complexity" evidence="2">
    <location>
        <begin position="217"/>
        <end position="227"/>
    </location>
</feature>
<feature type="compositionally biased region" description="Pro residues" evidence="2">
    <location>
        <begin position="473"/>
        <end position="482"/>
    </location>
</feature>
<protein>
    <recommendedName>
        <fullName evidence="5">M protein, serotype 2.1</fullName>
    </recommendedName>
</protein>
<comment type="caution">
    <text evidence="3">The sequence shown here is derived from an EMBL/GenBank/DDBJ whole genome shotgun (WGS) entry which is preliminary data.</text>
</comment>
<name>A0A059J9I8_TRIIM</name>
<organism evidence="3 4">
    <name type="scientific">Trichophyton interdigitale (strain MR816)</name>
    <dbReference type="NCBI Taxonomy" id="1215338"/>
    <lineage>
        <taxon>Eukaryota</taxon>
        <taxon>Fungi</taxon>
        <taxon>Dikarya</taxon>
        <taxon>Ascomycota</taxon>
        <taxon>Pezizomycotina</taxon>
        <taxon>Eurotiomycetes</taxon>
        <taxon>Eurotiomycetidae</taxon>
        <taxon>Onygenales</taxon>
        <taxon>Arthrodermataceae</taxon>
        <taxon>Trichophyton</taxon>
    </lineage>
</organism>
<feature type="region of interest" description="Disordered" evidence="2">
    <location>
        <begin position="330"/>
        <end position="367"/>
    </location>
</feature>
<feature type="compositionally biased region" description="Low complexity" evidence="2">
    <location>
        <begin position="458"/>
        <end position="472"/>
    </location>
</feature>
<feature type="region of interest" description="Disordered" evidence="2">
    <location>
        <begin position="401"/>
        <end position="626"/>
    </location>
</feature>
<dbReference type="PANTHER" id="PTHR38120">
    <property type="entry name" value="EXPRESSED PROTEIN"/>
    <property type="match status" value="1"/>
</dbReference>
<feature type="compositionally biased region" description="Acidic residues" evidence="2">
    <location>
        <begin position="348"/>
        <end position="358"/>
    </location>
</feature>
<evidence type="ECO:0000313" key="4">
    <source>
        <dbReference type="Proteomes" id="UP000024533"/>
    </source>
</evidence>
<feature type="compositionally biased region" description="Polar residues" evidence="2">
    <location>
        <begin position="673"/>
        <end position="687"/>
    </location>
</feature>
<dbReference type="STRING" id="1215338.A0A059J9I8"/>
<accession>A0A059J9I8</accession>
<dbReference type="OrthoDB" id="2121319at2759"/>
<dbReference type="AlphaFoldDB" id="A0A059J9I8"/>
<evidence type="ECO:0008006" key="5">
    <source>
        <dbReference type="Google" id="ProtNLM"/>
    </source>
</evidence>
<evidence type="ECO:0000256" key="1">
    <source>
        <dbReference type="SAM" id="Coils"/>
    </source>
</evidence>
<feature type="compositionally biased region" description="Basic and acidic residues" evidence="2">
    <location>
        <begin position="167"/>
        <end position="188"/>
    </location>
</feature>
<reference evidence="3 4" key="1">
    <citation type="submission" date="2014-02" db="EMBL/GenBank/DDBJ databases">
        <title>The Genome Sequence of Trichophyton interdigitale MR816.</title>
        <authorList>
            <consortium name="The Broad Institute Genomics Platform"/>
            <person name="Cuomo C.A."/>
            <person name="White T.C."/>
            <person name="Graser Y."/>
            <person name="Martinez-Rossi N."/>
            <person name="Heitman J."/>
            <person name="Young S.K."/>
            <person name="Zeng Q."/>
            <person name="Gargeya S."/>
            <person name="Abouelleil A."/>
            <person name="Alvarado L."/>
            <person name="Chapman S.B."/>
            <person name="Gainer-Dewar J."/>
            <person name="Goldberg J."/>
            <person name="Griggs A."/>
            <person name="Gujja S."/>
            <person name="Hansen M."/>
            <person name="Howarth C."/>
            <person name="Imamovic A."/>
            <person name="Larimer J."/>
            <person name="Martinez D."/>
            <person name="Murphy C."/>
            <person name="Pearson M.D."/>
            <person name="Persinoti G."/>
            <person name="Poon T."/>
            <person name="Priest M."/>
            <person name="Roberts A.D."/>
            <person name="Saif S."/>
            <person name="Shea T.D."/>
            <person name="Sykes S.N."/>
            <person name="Wortman J."/>
            <person name="Nusbaum C."/>
            <person name="Birren B."/>
        </authorList>
    </citation>
    <scope>NUCLEOTIDE SEQUENCE [LARGE SCALE GENOMIC DNA]</scope>
    <source>
        <strain evidence="3 4">MR816</strain>
    </source>
</reference>
<dbReference type="EMBL" id="AOKY01000278">
    <property type="protein sequence ID" value="KDB24127.1"/>
    <property type="molecule type" value="Genomic_DNA"/>
</dbReference>
<feature type="compositionally biased region" description="Basic and acidic residues" evidence="2">
    <location>
        <begin position="203"/>
        <end position="216"/>
    </location>
</feature>
<gene>
    <name evidence="3" type="ORF">H109_03982</name>
</gene>
<sequence length="687" mass="74624">MASKKPSSPTPTGRRTPSTDAQTSPGGPRKVSSQSPGATTNGVGRSPSTKGSPGPVSARAAAARRAGLGRSNLSMSSVPRNYPHNNEDEEARAANTALIEDLKEQVQKAETVADQYRKQLGVLQMRLDEAVSEQTRLEEQAHEKDGQINPLRDEIKELHRQIRDLEQKHETERESMMADKENQAKREEELEASIQRLKETIAQKDLRMGVDGERNLSRSPSFRNRSSPDIENGQFAPSSSQLQRSPSRNNSKLILQKDKLIESLRLELAEAQIKIVEMENLGGGRQQELERELLEARMANARLMEDNESYQLLLSERTLNGDFTKGDFMHDAHPPANTNGTGGSSLADELDSVGEGGEDNEKRKLESELKSYKDQNKALSLYIERIIGRLLQHEGFEHILDKSDADNTGPKSGNKDKELPPPPPAEKDETPEQQQSFLQRAKSVVSGQPARPSNRQRPPSQLTQSTSTHSPPQSSPREPPTPSAHENPDTAPRIPLGRSRTVQHRRTRSDQLDHAGAAAGTASVISQMYRGPPSGRSPSTGPISPGISPTLSNNGPFFAPGAASKRSSVATAPGGTGTSISTRSADRRFSGAASLTSDRSGDVGSMEGGAASASPPRSGPGMNNYTGAVMQQNKLRPLRLVQENQEMDADPLTDEAARKKANRGSWAGWFNRGSFTMSDSSNSRPSS</sequence>
<dbReference type="HOGENOM" id="CLU_015321_0_0_1"/>
<proteinExistence type="predicted"/>
<evidence type="ECO:0000313" key="3">
    <source>
        <dbReference type="EMBL" id="KDB24127.1"/>
    </source>
</evidence>
<feature type="compositionally biased region" description="Low complexity" evidence="2">
    <location>
        <begin position="237"/>
        <end position="251"/>
    </location>
</feature>
<feature type="region of interest" description="Disordered" evidence="2">
    <location>
        <begin position="1"/>
        <end position="95"/>
    </location>
</feature>
<feature type="compositionally biased region" description="Basic and acidic residues" evidence="2">
    <location>
        <begin position="413"/>
        <end position="430"/>
    </location>
</feature>